<feature type="transmembrane region" description="Helical" evidence="2">
    <location>
        <begin position="48"/>
        <end position="67"/>
    </location>
</feature>
<evidence type="ECO:0000256" key="1">
    <source>
        <dbReference type="SAM" id="MobiDB-lite"/>
    </source>
</evidence>
<dbReference type="Proteomes" id="UP000663853">
    <property type="component" value="Unassembled WGS sequence"/>
</dbReference>
<keyword evidence="2" id="KW-0472">Membrane</keyword>
<reference evidence="4" key="1">
    <citation type="submission" date="2021-01" db="EMBL/GenBank/DDBJ databases">
        <authorList>
            <person name="Kaushik A."/>
        </authorList>
    </citation>
    <scope>NUCLEOTIDE SEQUENCE</scope>
    <source>
        <strain evidence="4">AG6-10EEA</strain>
    </source>
</reference>
<name>A0A8H3DNY2_9AGAM</name>
<feature type="signal peptide" evidence="3">
    <location>
        <begin position="1"/>
        <end position="24"/>
    </location>
</feature>
<evidence type="ECO:0000256" key="2">
    <source>
        <dbReference type="SAM" id="Phobius"/>
    </source>
</evidence>
<keyword evidence="3" id="KW-0732">Signal</keyword>
<sequence length="149" mass="16107">MNRYSKVLVGSLILALANIPVVDARPCYYDRVNRYRCGNRLSRAARIGLGIGIAIAVLFILGVAFCLRRRARRANGGPFIPNRALHRDKPHQGGPGYFNQNGHAHGTPNYPVNEPQHPAPIYQGDGGYAPPNGPPPTNYAPPPGPPPAK</sequence>
<comment type="caution">
    <text evidence="4">The sequence shown here is derived from an EMBL/GenBank/DDBJ whole genome shotgun (WGS) entry which is preliminary data.</text>
</comment>
<gene>
    <name evidence="4" type="ORF">RDB_LOCUS174217</name>
</gene>
<organism evidence="4 5">
    <name type="scientific">Rhizoctonia solani</name>
    <dbReference type="NCBI Taxonomy" id="456999"/>
    <lineage>
        <taxon>Eukaryota</taxon>
        <taxon>Fungi</taxon>
        <taxon>Dikarya</taxon>
        <taxon>Basidiomycota</taxon>
        <taxon>Agaricomycotina</taxon>
        <taxon>Agaricomycetes</taxon>
        <taxon>Cantharellales</taxon>
        <taxon>Ceratobasidiaceae</taxon>
        <taxon>Rhizoctonia</taxon>
    </lineage>
</organism>
<dbReference type="EMBL" id="CAJMXA010004087">
    <property type="protein sequence ID" value="CAE6534101.1"/>
    <property type="molecule type" value="Genomic_DNA"/>
</dbReference>
<keyword evidence="2" id="KW-0812">Transmembrane</keyword>
<feature type="chain" id="PRO_5034156901" description="Transmembrane protein" evidence="3">
    <location>
        <begin position="25"/>
        <end position="149"/>
    </location>
</feature>
<keyword evidence="2" id="KW-1133">Transmembrane helix</keyword>
<evidence type="ECO:0000313" key="4">
    <source>
        <dbReference type="EMBL" id="CAE6534101.1"/>
    </source>
</evidence>
<dbReference type="AlphaFoldDB" id="A0A8H3DNY2"/>
<accession>A0A8H3DNY2</accession>
<feature type="region of interest" description="Disordered" evidence="1">
    <location>
        <begin position="75"/>
        <end position="149"/>
    </location>
</feature>
<evidence type="ECO:0008006" key="6">
    <source>
        <dbReference type="Google" id="ProtNLM"/>
    </source>
</evidence>
<evidence type="ECO:0000256" key="3">
    <source>
        <dbReference type="SAM" id="SignalP"/>
    </source>
</evidence>
<protein>
    <recommendedName>
        <fullName evidence="6">Transmembrane protein</fullName>
    </recommendedName>
</protein>
<proteinExistence type="predicted"/>
<feature type="compositionally biased region" description="Pro residues" evidence="1">
    <location>
        <begin position="131"/>
        <end position="149"/>
    </location>
</feature>
<evidence type="ECO:0000313" key="5">
    <source>
        <dbReference type="Proteomes" id="UP000663853"/>
    </source>
</evidence>